<dbReference type="EMBL" id="CAUYUJ010022381">
    <property type="protein sequence ID" value="CAK0910356.1"/>
    <property type="molecule type" value="Genomic_DNA"/>
</dbReference>
<accession>A0ABN9YCD9</accession>
<protein>
    <submittedName>
        <fullName evidence="2">Uncharacterized protein</fullName>
    </submittedName>
</protein>
<evidence type="ECO:0000313" key="2">
    <source>
        <dbReference type="EMBL" id="CAK0910356.1"/>
    </source>
</evidence>
<dbReference type="Proteomes" id="UP001189429">
    <property type="component" value="Unassembled WGS sequence"/>
</dbReference>
<sequence>MAVSGSLLLATSWARERAATLTPGSATARVEGSLAGSQLEVALARVPLKLELATVKVVEDEAAQLATLSDKAGDAASAKKHRDVAKHLAALEHPPEVEVHPVLQSQRAAVRRAEKKCEGDLQRLLQLQKQVQEPQDRVRESRKAPDDADAECQKAVAKLSESTKASTSVAAGPVMTCIKMAVIVSGNVDFT</sequence>
<keyword evidence="3" id="KW-1185">Reference proteome</keyword>
<feature type="compositionally biased region" description="Basic and acidic residues" evidence="1">
    <location>
        <begin position="134"/>
        <end position="146"/>
    </location>
</feature>
<reference evidence="2" key="1">
    <citation type="submission" date="2023-10" db="EMBL/GenBank/DDBJ databases">
        <authorList>
            <person name="Chen Y."/>
            <person name="Shah S."/>
            <person name="Dougan E. K."/>
            <person name="Thang M."/>
            <person name="Chan C."/>
        </authorList>
    </citation>
    <scope>NUCLEOTIDE SEQUENCE [LARGE SCALE GENOMIC DNA]</scope>
</reference>
<organism evidence="2 3">
    <name type="scientific">Prorocentrum cordatum</name>
    <dbReference type="NCBI Taxonomy" id="2364126"/>
    <lineage>
        <taxon>Eukaryota</taxon>
        <taxon>Sar</taxon>
        <taxon>Alveolata</taxon>
        <taxon>Dinophyceae</taxon>
        <taxon>Prorocentrales</taxon>
        <taxon>Prorocentraceae</taxon>
        <taxon>Prorocentrum</taxon>
    </lineage>
</organism>
<name>A0ABN9YCD9_9DINO</name>
<proteinExistence type="predicted"/>
<gene>
    <name evidence="2" type="ORF">PCOR1329_LOCUS84557</name>
</gene>
<feature type="region of interest" description="Disordered" evidence="1">
    <location>
        <begin position="129"/>
        <end position="149"/>
    </location>
</feature>
<evidence type="ECO:0000256" key="1">
    <source>
        <dbReference type="SAM" id="MobiDB-lite"/>
    </source>
</evidence>
<comment type="caution">
    <text evidence="2">The sequence shown here is derived from an EMBL/GenBank/DDBJ whole genome shotgun (WGS) entry which is preliminary data.</text>
</comment>
<evidence type="ECO:0000313" key="3">
    <source>
        <dbReference type="Proteomes" id="UP001189429"/>
    </source>
</evidence>